<keyword evidence="1" id="KW-0812">Transmembrane</keyword>
<proteinExistence type="predicted"/>
<comment type="caution">
    <text evidence="2">The sequence shown here is derived from an EMBL/GenBank/DDBJ whole genome shotgun (WGS) entry which is preliminary data.</text>
</comment>
<gene>
    <name evidence="2" type="ORF">GC722_04985</name>
</gene>
<feature type="transmembrane region" description="Helical" evidence="1">
    <location>
        <begin position="52"/>
        <end position="70"/>
    </location>
</feature>
<accession>A0A6A9UVZ6</accession>
<name>A0A6A9UVZ6_9ACTN</name>
<dbReference type="EMBL" id="WPCU01000004">
    <property type="protein sequence ID" value="MVA75387.1"/>
    <property type="molecule type" value="Genomic_DNA"/>
</dbReference>
<dbReference type="Proteomes" id="UP000435304">
    <property type="component" value="Unassembled WGS sequence"/>
</dbReference>
<keyword evidence="3" id="KW-1185">Reference proteome</keyword>
<evidence type="ECO:0000313" key="2">
    <source>
        <dbReference type="EMBL" id="MVA75387.1"/>
    </source>
</evidence>
<dbReference type="AlphaFoldDB" id="A0A6A9UVZ6"/>
<keyword evidence="1" id="KW-0472">Membrane</keyword>
<evidence type="ECO:0000256" key="1">
    <source>
        <dbReference type="SAM" id="Phobius"/>
    </source>
</evidence>
<organism evidence="2 3">
    <name type="scientific">Auraticoccus cholistanensis</name>
    <dbReference type="NCBI Taxonomy" id="2656650"/>
    <lineage>
        <taxon>Bacteria</taxon>
        <taxon>Bacillati</taxon>
        <taxon>Actinomycetota</taxon>
        <taxon>Actinomycetes</taxon>
        <taxon>Propionibacteriales</taxon>
        <taxon>Propionibacteriaceae</taxon>
        <taxon>Auraticoccus</taxon>
    </lineage>
</organism>
<sequence>MASHWMRRYGEASIDVDVAPGQTVDVYYAAPFHQWSTGSIGTTPQKRKGTGVLVALLSVVVLLVLVVGVLPNLG</sequence>
<keyword evidence="1" id="KW-1133">Transmembrane helix</keyword>
<reference evidence="2 3" key="1">
    <citation type="submission" date="2019-12" db="EMBL/GenBank/DDBJ databases">
        <title>Auraticoccus cholistani sp. nov., an actinomycete isolated from soil of Cholistan desert.</title>
        <authorList>
            <person name="Cheema M.T."/>
        </authorList>
    </citation>
    <scope>NUCLEOTIDE SEQUENCE [LARGE SCALE GENOMIC DNA]</scope>
    <source>
        <strain evidence="2 3">F435</strain>
    </source>
</reference>
<protein>
    <submittedName>
        <fullName evidence="2">Uncharacterized protein</fullName>
    </submittedName>
</protein>
<evidence type="ECO:0000313" key="3">
    <source>
        <dbReference type="Proteomes" id="UP000435304"/>
    </source>
</evidence>